<protein>
    <submittedName>
        <fullName evidence="2">Uncharacterized protein</fullName>
    </submittedName>
</protein>
<sequence length="80" mass="9398">MGTSQKALYISKDLPLLLLILCWCMEFTYYPAILQLTQSESAVSTRLVGSLQRQYSRYLCWATWASYWSITYTSNIMDFY</sequence>
<organism evidence="2">
    <name type="scientific">Panstrongylus lignarius</name>
    <dbReference type="NCBI Taxonomy" id="156445"/>
    <lineage>
        <taxon>Eukaryota</taxon>
        <taxon>Metazoa</taxon>
        <taxon>Ecdysozoa</taxon>
        <taxon>Arthropoda</taxon>
        <taxon>Hexapoda</taxon>
        <taxon>Insecta</taxon>
        <taxon>Pterygota</taxon>
        <taxon>Neoptera</taxon>
        <taxon>Paraneoptera</taxon>
        <taxon>Hemiptera</taxon>
        <taxon>Heteroptera</taxon>
        <taxon>Panheteroptera</taxon>
        <taxon>Cimicomorpha</taxon>
        <taxon>Reduviidae</taxon>
        <taxon>Triatominae</taxon>
        <taxon>Panstrongylus</taxon>
    </lineage>
</organism>
<feature type="transmembrane region" description="Helical" evidence="1">
    <location>
        <begin position="16"/>
        <end position="37"/>
    </location>
</feature>
<dbReference type="EMBL" id="GFTR01000872">
    <property type="protein sequence ID" value="JAW15554.1"/>
    <property type="molecule type" value="Transcribed_RNA"/>
</dbReference>
<name>A0A224XWF3_9HEMI</name>
<evidence type="ECO:0000256" key="1">
    <source>
        <dbReference type="SAM" id="Phobius"/>
    </source>
</evidence>
<evidence type="ECO:0000313" key="2">
    <source>
        <dbReference type="EMBL" id="JAW15554.1"/>
    </source>
</evidence>
<dbReference type="AlphaFoldDB" id="A0A224XWF3"/>
<keyword evidence="1" id="KW-1133">Transmembrane helix</keyword>
<reference evidence="2" key="1">
    <citation type="journal article" date="2018" name="PLoS Negl. Trop. Dis.">
        <title>An insight into the salivary gland and fat body transcriptome of Panstrongylus lignarius (Hemiptera: Heteroptera), the main vector of Chagas disease in Peru.</title>
        <authorList>
            <person name="Nevoa J.C."/>
            <person name="Mendes M.T."/>
            <person name="da Silva M.V."/>
            <person name="Soares S.C."/>
            <person name="Oliveira C.J.F."/>
            <person name="Ribeiro J.M.C."/>
        </authorList>
    </citation>
    <scope>NUCLEOTIDE SEQUENCE</scope>
</reference>
<feature type="transmembrane region" description="Helical" evidence="1">
    <location>
        <begin position="58"/>
        <end position="77"/>
    </location>
</feature>
<accession>A0A224XWF3</accession>
<keyword evidence="1" id="KW-0812">Transmembrane</keyword>
<keyword evidence="1" id="KW-0472">Membrane</keyword>
<proteinExistence type="predicted"/>